<keyword evidence="7 9" id="KW-0675">Receptor</keyword>
<dbReference type="PANTHER" id="PTHR24249:SF372">
    <property type="entry name" value="G-PROTEIN COUPLED RECEPTORS FAMILY 1 PROFILE DOMAIN-CONTAINING PROTEIN"/>
    <property type="match status" value="1"/>
</dbReference>
<evidence type="ECO:0000256" key="4">
    <source>
        <dbReference type="ARBA" id="ARBA00022989"/>
    </source>
</evidence>
<dbReference type="PROSITE" id="PS00237">
    <property type="entry name" value="G_PROTEIN_RECEP_F1_1"/>
    <property type="match status" value="1"/>
</dbReference>
<keyword evidence="2" id="KW-1003">Cell membrane</keyword>
<reference evidence="13" key="1">
    <citation type="submission" date="2025-08" db="UniProtKB">
        <authorList>
            <consortium name="RefSeq"/>
        </authorList>
    </citation>
    <scope>IDENTIFICATION</scope>
</reference>
<feature type="transmembrane region" description="Helical" evidence="10">
    <location>
        <begin position="291"/>
        <end position="311"/>
    </location>
</feature>
<gene>
    <name evidence="13" type="primary">LOC110973197</name>
</gene>
<evidence type="ECO:0000313" key="12">
    <source>
        <dbReference type="Proteomes" id="UP000694845"/>
    </source>
</evidence>
<evidence type="ECO:0000256" key="3">
    <source>
        <dbReference type="ARBA" id="ARBA00022692"/>
    </source>
</evidence>
<dbReference type="RefSeq" id="XP_022079529.1">
    <property type="nucleotide sequence ID" value="XM_022223837.1"/>
</dbReference>
<dbReference type="OMA" id="QRINTRC"/>
<keyword evidence="5 9" id="KW-0297">G-protein coupled receptor</keyword>
<comment type="similarity">
    <text evidence="9">Belongs to the G-protein coupled receptor 1 family.</text>
</comment>
<organism evidence="12 13">
    <name type="scientific">Acanthaster planci</name>
    <name type="common">Crown-of-thorns starfish</name>
    <dbReference type="NCBI Taxonomy" id="133434"/>
    <lineage>
        <taxon>Eukaryota</taxon>
        <taxon>Metazoa</taxon>
        <taxon>Echinodermata</taxon>
        <taxon>Eleutherozoa</taxon>
        <taxon>Asterozoa</taxon>
        <taxon>Asteroidea</taxon>
        <taxon>Valvatacea</taxon>
        <taxon>Valvatida</taxon>
        <taxon>Acanthasteridae</taxon>
        <taxon>Acanthaster</taxon>
    </lineage>
</organism>
<keyword evidence="12" id="KW-1185">Reference proteome</keyword>
<protein>
    <submittedName>
        <fullName evidence="13">Melanocortin receptor 5-like</fullName>
    </submittedName>
</protein>
<keyword evidence="3 9" id="KW-0812">Transmembrane</keyword>
<keyword evidence="6 10" id="KW-0472">Membrane</keyword>
<evidence type="ECO:0000256" key="10">
    <source>
        <dbReference type="SAM" id="Phobius"/>
    </source>
</evidence>
<evidence type="ECO:0000256" key="9">
    <source>
        <dbReference type="RuleBase" id="RU000688"/>
    </source>
</evidence>
<feature type="transmembrane region" description="Helical" evidence="10">
    <location>
        <begin position="83"/>
        <end position="102"/>
    </location>
</feature>
<sequence length="379" mass="43094">MPAMRFKVETQNESRGTRFRNGVTTLRSCHPSKDHHTCIKVAFIFEVMLYTSTVTMETISHERINTTVNSTEDAISAESEQSAFAIFLCISMTLTILLSYLLNPLMLFTLRRVTSIQPTTKICMVSLTMADLIFATVRTFDLLELFAVRWLLGDFPCLVHGVTSNVSGFMSIFSILLLTLDRYVTILYPLRYSTVVTELRTKILACAMWVISTAFVVCLFAVNPKHTICDGPHQLCSWEPLAWIKYFITGIISLTLATIFVLYLHIFLIAHKQARRIAVDQAGNGQGGQRINTRCITTIIIITGTLVITWTPTAVRIMIQSTKQKASEQEIYTAFLFTNMTLILQISNSWINVVIYYLRNKEFRQALQGLLAEWRQRLS</sequence>
<dbReference type="GO" id="GO:0005886">
    <property type="term" value="C:plasma membrane"/>
    <property type="evidence" value="ECO:0007669"/>
    <property type="project" value="UniProtKB-SubCell"/>
</dbReference>
<dbReference type="InterPro" id="IPR017452">
    <property type="entry name" value="GPCR_Rhodpsn_7TM"/>
</dbReference>
<dbReference type="Proteomes" id="UP000694845">
    <property type="component" value="Unplaced"/>
</dbReference>
<dbReference type="PANTHER" id="PTHR24249">
    <property type="entry name" value="HISTAMINE RECEPTOR-RELATED G-PROTEIN COUPLED RECEPTOR"/>
    <property type="match status" value="1"/>
</dbReference>
<evidence type="ECO:0000256" key="2">
    <source>
        <dbReference type="ARBA" id="ARBA00022475"/>
    </source>
</evidence>
<feature type="transmembrane region" description="Helical" evidence="10">
    <location>
        <begin position="160"/>
        <end position="180"/>
    </location>
</feature>
<name>A0A8B7XFJ0_ACAPL</name>
<evidence type="ECO:0000256" key="1">
    <source>
        <dbReference type="ARBA" id="ARBA00004651"/>
    </source>
</evidence>
<dbReference type="KEGG" id="aplc:110973197"/>
<dbReference type="SUPFAM" id="SSF81321">
    <property type="entry name" value="Family A G protein-coupled receptor-like"/>
    <property type="match status" value="1"/>
</dbReference>
<dbReference type="CDD" id="cd00637">
    <property type="entry name" value="7tm_classA_rhodopsin-like"/>
    <property type="match status" value="1"/>
</dbReference>
<feature type="transmembrane region" description="Helical" evidence="10">
    <location>
        <begin position="243"/>
        <end position="270"/>
    </location>
</feature>
<evidence type="ECO:0000256" key="8">
    <source>
        <dbReference type="ARBA" id="ARBA00023224"/>
    </source>
</evidence>
<dbReference type="GO" id="GO:0004930">
    <property type="term" value="F:G protein-coupled receptor activity"/>
    <property type="evidence" value="ECO:0007669"/>
    <property type="project" value="UniProtKB-KW"/>
</dbReference>
<dbReference type="SMART" id="SM01381">
    <property type="entry name" value="7TM_GPCR_Srsx"/>
    <property type="match status" value="1"/>
</dbReference>
<accession>A0A8B7XFJ0</accession>
<comment type="subcellular location">
    <subcellularLocation>
        <location evidence="1">Cell membrane</location>
        <topology evidence="1">Multi-pass membrane protein</topology>
    </subcellularLocation>
</comment>
<keyword evidence="8 9" id="KW-0807">Transducer</keyword>
<evidence type="ECO:0000259" key="11">
    <source>
        <dbReference type="PROSITE" id="PS50262"/>
    </source>
</evidence>
<dbReference type="PROSITE" id="PS50262">
    <property type="entry name" value="G_PROTEIN_RECEP_F1_2"/>
    <property type="match status" value="1"/>
</dbReference>
<dbReference type="Gene3D" id="1.20.1070.10">
    <property type="entry name" value="Rhodopsin 7-helix transmembrane proteins"/>
    <property type="match status" value="1"/>
</dbReference>
<evidence type="ECO:0000256" key="6">
    <source>
        <dbReference type="ARBA" id="ARBA00023136"/>
    </source>
</evidence>
<evidence type="ECO:0000313" key="13">
    <source>
        <dbReference type="RefSeq" id="XP_022079529.1"/>
    </source>
</evidence>
<dbReference type="InterPro" id="IPR050569">
    <property type="entry name" value="TAAR"/>
</dbReference>
<dbReference type="OrthoDB" id="5950740at2759"/>
<feature type="transmembrane region" description="Helical" evidence="10">
    <location>
        <begin position="331"/>
        <end position="358"/>
    </location>
</feature>
<dbReference type="PRINTS" id="PR00237">
    <property type="entry name" value="GPCRRHODOPSN"/>
</dbReference>
<dbReference type="InterPro" id="IPR000276">
    <property type="entry name" value="GPCR_Rhodpsn"/>
</dbReference>
<feature type="transmembrane region" description="Helical" evidence="10">
    <location>
        <begin position="201"/>
        <end position="223"/>
    </location>
</feature>
<dbReference type="AlphaFoldDB" id="A0A8B7XFJ0"/>
<dbReference type="Pfam" id="PF00001">
    <property type="entry name" value="7tm_1"/>
    <property type="match status" value="1"/>
</dbReference>
<feature type="domain" description="G-protein coupled receptors family 1 profile" evidence="11">
    <location>
        <begin position="102"/>
        <end position="356"/>
    </location>
</feature>
<evidence type="ECO:0000256" key="5">
    <source>
        <dbReference type="ARBA" id="ARBA00023040"/>
    </source>
</evidence>
<keyword evidence="4 10" id="KW-1133">Transmembrane helix</keyword>
<dbReference type="GeneID" id="110973197"/>
<evidence type="ECO:0000256" key="7">
    <source>
        <dbReference type="ARBA" id="ARBA00023170"/>
    </source>
</evidence>
<proteinExistence type="inferred from homology"/>